<evidence type="ECO:0000256" key="6">
    <source>
        <dbReference type="ARBA" id="ARBA00023008"/>
    </source>
</evidence>
<dbReference type="PRINTS" id="PR00092">
    <property type="entry name" value="TYROSINASE"/>
</dbReference>
<comment type="catalytic activity">
    <reaction evidence="9">
        <text>2 L-dopa + O2 = 2 L-dopaquinone + 2 H2O</text>
        <dbReference type="Rhea" id="RHEA:34287"/>
        <dbReference type="ChEBI" id="CHEBI:15377"/>
        <dbReference type="ChEBI" id="CHEBI:15379"/>
        <dbReference type="ChEBI" id="CHEBI:57504"/>
        <dbReference type="ChEBI" id="CHEBI:57924"/>
        <dbReference type="EC" id="1.14.18.1"/>
    </reaction>
</comment>
<dbReference type="AlphaFoldDB" id="A0A6H0XMS2"/>
<keyword evidence="5" id="KW-0560">Oxidoreductase</keyword>
<comment type="similarity">
    <text evidence="2">Belongs to the tyrosinase family.</text>
</comment>
<feature type="signal peptide" evidence="11">
    <location>
        <begin position="1"/>
        <end position="28"/>
    </location>
</feature>
<evidence type="ECO:0000313" key="14">
    <source>
        <dbReference type="EMBL" id="QIW96023.1"/>
    </source>
</evidence>
<accession>A0A6H0XMS2</accession>
<comment type="catalytic activity">
    <reaction evidence="10">
        <text>L-tyrosine + O2 = L-dopaquinone + H2O</text>
        <dbReference type="Rhea" id="RHEA:18117"/>
        <dbReference type="ChEBI" id="CHEBI:15377"/>
        <dbReference type="ChEBI" id="CHEBI:15379"/>
        <dbReference type="ChEBI" id="CHEBI:57924"/>
        <dbReference type="ChEBI" id="CHEBI:58315"/>
        <dbReference type="EC" id="1.14.18.1"/>
    </reaction>
</comment>
<dbReference type="PANTHER" id="PTHR11474">
    <property type="entry name" value="TYROSINASE FAMILY MEMBER"/>
    <property type="match status" value="1"/>
</dbReference>
<evidence type="ECO:0000256" key="4">
    <source>
        <dbReference type="ARBA" id="ARBA00022723"/>
    </source>
</evidence>
<evidence type="ECO:0000256" key="2">
    <source>
        <dbReference type="ARBA" id="ARBA00009928"/>
    </source>
</evidence>
<evidence type="ECO:0000259" key="13">
    <source>
        <dbReference type="PROSITE" id="PS00498"/>
    </source>
</evidence>
<dbReference type="EMBL" id="CP051139">
    <property type="protein sequence ID" value="QIW96023.1"/>
    <property type="molecule type" value="Genomic_DNA"/>
</dbReference>
<reference evidence="14 15" key="1">
    <citation type="journal article" date="2016" name="Sci. Rep.">
        <title>Peltaster fructicola genome reveals evolution from an invasive phytopathogen to an ectophytic parasite.</title>
        <authorList>
            <person name="Xu C."/>
            <person name="Chen H."/>
            <person name="Gleason M.L."/>
            <person name="Xu J.R."/>
            <person name="Liu H."/>
            <person name="Zhang R."/>
            <person name="Sun G."/>
        </authorList>
    </citation>
    <scope>NUCLEOTIDE SEQUENCE [LARGE SCALE GENOMIC DNA]</scope>
    <source>
        <strain evidence="14 15">LNHT1506</strain>
    </source>
</reference>
<evidence type="ECO:0000259" key="12">
    <source>
        <dbReference type="PROSITE" id="PS00497"/>
    </source>
</evidence>
<protein>
    <recommendedName>
        <fullName evidence="3">tyrosinase</fullName>
        <ecNumber evidence="3">1.14.18.1</ecNumber>
    </recommendedName>
</protein>
<keyword evidence="15" id="KW-1185">Reference proteome</keyword>
<dbReference type="InterPro" id="IPR002227">
    <property type="entry name" value="Tyrosinase_Cu-bd"/>
</dbReference>
<dbReference type="Pfam" id="PF18132">
    <property type="entry name" value="Tyrosinase_C"/>
    <property type="match status" value="1"/>
</dbReference>
<name>A0A6H0XMS2_9PEZI</name>
<dbReference type="PROSITE" id="PS00498">
    <property type="entry name" value="TYROSINASE_2"/>
    <property type="match status" value="1"/>
</dbReference>
<dbReference type="InterPro" id="IPR008922">
    <property type="entry name" value="Di-copper_centre_dom_sf"/>
</dbReference>
<dbReference type="EC" id="1.14.18.1" evidence="3"/>
<proteinExistence type="inferred from homology"/>
<sequence length="645" mass="71843">MAPQVCTARHRLTAVALTLLTLSSLSIASPTLLRHEVRILPEMLPNELQKRQDSGPYTAVTGIIGNGSHPRLEIRQLQQNTDQWNLFILGLDRFMKADETQKLSYYQIAGIHGRPYVPWDNVGPFVGNTQGPGYCTHVSNIFLTWHRPYMALYEQALYSHILAVVNTFPQGEQRSRYSRAAATWRHPYWDWATPPSDGGSVYPTSVSSPTVQVTLPNGTATIANPLYAFDFHPVSVSDFYYNPFATWPETKRYPTNWTYQAVSQNNLVAAVMDNNRQSIQQRLYNLFTNYDNFTQFSNEAWYFGNTASSADSLESIHDVVHAITGQSGHMTYLDYSAFDPLFWLHHAMIDRLFAMFQVLHPDSYVEPMDAIEQTFTIAPHQNISIDTPLDPFHSNSAGAKYTSQTVRSITSFGYTYPELTGNASAASVRAAINNLYGTSAGSKVLTGRSAQADNELVERASTVMQLSNLPGETTEEGKRKQYILNLQSEKFAANGSYAIYVFLGYFNEDEPSTWALAPNLVGTHGVFTALPSDDAASGLTRRMAMSSVLVTGTIPLTSALLERVQGGELSSMHDTDVEDYLAENLHWRAALFDNTELPLSEVSGLDIKVVRANVMPAKTHDAFPSWGDFIQLKRITTRSASCSAW</sequence>
<dbReference type="PANTHER" id="PTHR11474:SF76">
    <property type="entry name" value="SHKT DOMAIN-CONTAINING PROTEIN"/>
    <property type="match status" value="1"/>
</dbReference>
<evidence type="ECO:0000256" key="7">
    <source>
        <dbReference type="ARBA" id="ARBA00023033"/>
    </source>
</evidence>
<organism evidence="14 15">
    <name type="scientific">Peltaster fructicola</name>
    <dbReference type="NCBI Taxonomy" id="286661"/>
    <lineage>
        <taxon>Eukaryota</taxon>
        <taxon>Fungi</taxon>
        <taxon>Dikarya</taxon>
        <taxon>Ascomycota</taxon>
        <taxon>Pezizomycotina</taxon>
        <taxon>Dothideomycetes</taxon>
        <taxon>Dothideomycetes incertae sedis</taxon>
        <taxon>Peltaster</taxon>
    </lineage>
</organism>
<evidence type="ECO:0000256" key="11">
    <source>
        <dbReference type="SAM" id="SignalP"/>
    </source>
</evidence>
<dbReference type="Proteomes" id="UP000503462">
    <property type="component" value="Chromosome 1"/>
</dbReference>
<dbReference type="Gene3D" id="2.60.310.20">
    <property type="match status" value="1"/>
</dbReference>
<evidence type="ECO:0000256" key="3">
    <source>
        <dbReference type="ARBA" id="ARBA00011906"/>
    </source>
</evidence>
<dbReference type="OrthoDB" id="6132182at2759"/>
<evidence type="ECO:0000313" key="15">
    <source>
        <dbReference type="Proteomes" id="UP000503462"/>
    </source>
</evidence>
<comment type="cofactor">
    <cofactor evidence="1">
        <name>Cu(2+)</name>
        <dbReference type="ChEBI" id="CHEBI:29036"/>
    </cofactor>
</comment>
<dbReference type="Pfam" id="PF00264">
    <property type="entry name" value="Tyrosinase"/>
    <property type="match status" value="1"/>
</dbReference>
<dbReference type="SUPFAM" id="SSF48056">
    <property type="entry name" value="Di-copper centre-containing domain"/>
    <property type="match status" value="1"/>
</dbReference>
<feature type="domain" description="Tyrosinase copper-binding" evidence="12">
    <location>
        <begin position="137"/>
        <end position="154"/>
    </location>
</feature>
<keyword evidence="4" id="KW-0479">Metal-binding</keyword>
<dbReference type="GO" id="GO:0004503">
    <property type="term" value="F:tyrosinase activity"/>
    <property type="evidence" value="ECO:0007669"/>
    <property type="project" value="UniProtKB-EC"/>
</dbReference>
<keyword evidence="6" id="KW-0186">Copper</keyword>
<dbReference type="PROSITE" id="PS00497">
    <property type="entry name" value="TYROSINASE_1"/>
    <property type="match status" value="1"/>
</dbReference>
<feature type="domain" description="Tyrosinase copper-binding" evidence="13">
    <location>
        <begin position="339"/>
        <end position="350"/>
    </location>
</feature>
<evidence type="ECO:0000256" key="1">
    <source>
        <dbReference type="ARBA" id="ARBA00001973"/>
    </source>
</evidence>
<keyword evidence="7" id="KW-0503">Monooxygenase</keyword>
<evidence type="ECO:0000256" key="9">
    <source>
        <dbReference type="ARBA" id="ARBA00048233"/>
    </source>
</evidence>
<evidence type="ECO:0000256" key="5">
    <source>
        <dbReference type="ARBA" id="ARBA00023002"/>
    </source>
</evidence>
<dbReference type="InterPro" id="IPR041640">
    <property type="entry name" value="Tyrosinase_C"/>
</dbReference>
<evidence type="ECO:0000256" key="8">
    <source>
        <dbReference type="ARBA" id="ARBA00023101"/>
    </source>
</evidence>
<keyword evidence="11" id="KW-0732">Signal</keyword>
<dbReference type="GO" id="GO:0042438">
    <property type="term" value="P:melanin biosynthetic process"/>
    <property type="evidence" value="ECO:0007669"/>
    <property type="project" value="UniProtKB-KW"/>
</dbReference>
<dbReference type="Gene3D" id="1.10.1280.10">
    <property type="entry name" value="Di-copper center containing domain from catechol oxidase"/>
    <property type="match status" value="1"/>
</dbReference>
<keyword evidence="8" id="KW-0470">Melanin biosynthesis</keyword>
<evidence type="ECO:0000256" key="10">
    <source>
        <dbReference type="ARBA" id="ARBA00048881"/>
    </source>
</evidence>
<dbReference type="InterPro" id="IPR050316">
    <property type="entry name" value="Tyrosinase/Hemocyanin"/>
</dbReference>
<feature type="chain" id="PRO_5026023134" description="tyrosinase" evidence="11">
    <location>
        <begin position="29"/>
        <end position="645"/>
    </location>
</feature>
<gene>
    <name evidence="14" type="ORF">AMS68_001541</name>
</gene>
<dbReference type="GO" id="GO:0046872">
    <property type="term" value="F:metal ion binding"/>
    <property type="evidence" value="ECO:0007669"/>
    <property type="project" value="UniProtKB-KW"/>
</dbReference>